<evidence type="ECO:0000313" key="4">
    <source>
        <dbReference type="EMBL" id="KAH7124807.1"/>
    </source>
</evidence>
<dbReference type="GO" id="GO:0016998">
    <property type="term" value="P:cell wall macromolecule catabolic process"/>
    <property type="evidence" value="ECO:0007669"/>
    <property type="project" value="InterPro"/>
</dbReference>
<feature type="chain" id="PRO_5040220622" evidence="3">
    <location>
        <begin position="20"/>
        <end position="390"/>
    </location>
</feature>
<accession>A0A9P9DTJ3</accession>
<dbReference type="EMBL" id="JAGMUU010000024">
    <property type="protein sequence ID" value="KAH7124807.1"/>
    <property type="molecule type" value="Genomic_DNA"/>
</dbReference>
<name>A0A9P9DTJ3_9HYPO</name>
<reference evidence="4" key="1">
    <citation type="journal article" date="2021" name="Nat. Commun.">
        <title>Genetic determinants of endophytism in the Arabidopsis root mycobiome.</title>
        <authorList>
            <person name="Mesny F."/>
            <person name="Miyauchi S."/>
            <person name="Thiergart T."/>
            <person name="Pickel B."/>
            <person name="Atanasova L."/>
            <person name="Karlsson M."/>
            <person name="Huettel B."/>
            <person name="Barry K.W."/>
            <person name="Haridas S."/>
            <person name="Chen C."/>
            <person name="Bauer D."/>
            <person name="Andreopoulos W."/>
            <person name="Pangilinan J."/>
            <person name="LaButti K."/>
            <person name="Riley R."/>
            <person name="Lipzen A."/>
            <person name="Clum A."/>
            <person name="Drula E."/>
            <person name="Henrissat B."/>
            <person name="Kohler A."/>
            <person name="Grigoriev I.V."/>
            <person name="Martin F.M."/>
            <person name="Hacquard S."/>
        </authorList>
    </citation>
    <scope>NUCLEOTIDE SEQUENCE</scope>
    <source>
        <strain evidence="4">MPI-CAGE-AT-0021</strain>
    </source>
</reference>
<proteinExistence type="predicted"/>
<dbReference type="Gene3D" id="1.10.530.40">
    <property type="match status" value="1"/>
</dbReference>
<dbReference type="InterPro" id="IPR023346">
    <property type="entry name" value="Lysozyme-like_dom_sf"/>
</dbReference>
<organism evidence="4 5">
    <name type="scientific">Dactylonectria estremocensis</name>
    <dbReference type="NCBI Taxonomy" id="1079267"/>
    <lineage>
        <taxon>Eukaryota</taxon>
        <taxon>Fungi</taxon>
        <taxon>Dikarya</taxon>
        <taxon>Ascomycota</taxon>
        <taxon>Pezizomycotina</taxon>
        <taxon>Sordariomycetes</taxon>
        <taxon>Hypocreomycetidae</taxon>
        <taxon>Hypocreales</taxon>
        <taxon>Nectriaceae</taxon>
        <taxon>Dactylonectria</taxon>
    </lineage>
</organism>
<dbReference type="SUPFAM" id="SSF53955">
    <property type="entry name" value="Lysozyme-like"/>
    <property type="match status" value="1"/>
</dbReference>
<keyword evidence="1" id="KW-0929">Antimicrobial</keyword>
<gene>
    <name evidence="4" type="ORF">B0J13DRAFT_679796</name>
</gene>
<feature type="signal peptide" evidence="3">
    <location>
        <begin position="1"/>
        <end position="19"/>
    </location>
</feature>
<dbReference type="GO" id="GO:0003796">
    <property type="term" value="F:lysozyme activity"/>
    <property type="evidence" value="ECO:0007669"/>
    <property type="project" value="InterPro"/>
</dbReference>
<dbReference type="InterPro" id="IPR023347">
    <property type="entry name" value="Lysozyme_dom_sf"/>
</dbReference>
<keyword evidence="5" id="KW-1185">Reference proteome</keyword>
<evidence type="ECO:0000313" key="5">
    <source>
        <dbReference type="Proteomes" id="UP000717696"/>
    </source>
</evidence>
<protein>
    <submittedName>
        <fullName evidence="4">Uncharacterized protein</fullName>
    </submittedName>
</protein>
<comment type="caution">
    <text evidence="4">The sequence shown here is derived from an EMBL/GenBank/DDBJ whole genome shotgun (WGS) entry which is preliminary data.</text>
</comment>
<evidence type="ECO:0000256" key="3">
    <source>
        <dbReference type="SAM" id="SignalP"/>
    </source>
</evidence>
<dbReference type="GO" id="GO:0042742">
    <property type="term" value="P:defense response to bacterium"/>
    <property type="evidence" value="ECO:0007669"/>
    <property type="project" value="UniProtKB-KW"/>
</dbReference>
<dbReference type="InterPro" id="IPR002196">
    <property type="entry name" value="Glyco_hydro_24"/>
</dbReference>
<keyword evidence="2" id="KW-0081">Bacteriolytic enzyme</keyword>
<keyword evidence="3" id="KW-0732">Signal</keyword>
<dbReference type="Pfam" id="PF00959">
    <property type="entry name" value="Phage_lysozyme"/>
    <property type="match status" value="1"/>
</dbReference>
<dbReference type="OrthoDB" id="5009355at2759"/>
<dbReference type="Proteomes" id="UP000717696">
    <property type="component" value="Unassembled WGS sequence"/>
</dbReference>
<sequence length="390" mass="43633">MLLPSLIPMVLGLAQLSWARQADMRMHLDECREIKSMGLNTCAYCNWDGVARCDTKAYWDMCQDNPTPNPCRSDEILAWNSRDYATNYDDTCKKICPGLYCYSNTNIHKSMCCGCPKGYVPSITPPTCWGKRGSGVPVTCVGCNNPEEVLTGNDQKGWECQLKKQTPICDRACSKDTWCPAKSVQKVLENGKTVNLCQCTSGNCKGKDATCPSACLGRYQMPKNCPAVSCPKVKDKDKCWPSQEGLDLIKSSENHCSTFYNVCDGAKTIGWGHNCNAHKDCDGLKLPLAPCESERLFKCDVTDLMQRVKRLPNYQRLSHNQFSALVSLAYQYPLAFNKGRAIWKHMDVKASEFNYRTICKDILTATSNHASRRKKESQLCLKGPVTPMKC</sequence>
<dbReference type="GO" id="GO:0031640">
    <property type="term" value="P:killing of cells of another organism"/>
    <property type="evidence" value="ECO:0007669"/>
    <property type="project" value="UniProtKB-KW"/>
</dbReference>
<evidence type="ECO:0000256" key="1">
    <source>
        <dbReference type="ARBA" id="ARBA00022529"/>
    </source>
</evidence>
<dbReference type="AlphaFoldDB" id="A0A9P9DTJ3"/>
<dbReference type="GO" id="GO:0009253">
    <property type="term" value="P:peptidoglycan catabolic process"/>
    <property type="evidence" value="ECO:0007669"/>
    <property type="project" value="InterPro"/>
</dbReference>
<evidence type="ECO:0000256" key="2">
    <source>
        <dbReference type="ARBA" id="ARBA00022638"/>
    </source>
</evidence>